<gene>
    <name evidence="2" type="ORF">RNC47_10500</name>
</gene>
<feature type="domain" description="AB hydrolase-1" evidence="1">
    <location>
        <begin position="30"/>
        <end position="269"/>
    </location>
</feature>
<dbReference type="Pfam" id="PF12697">
    <property type="entry name" value="Abhydrolase_6"/>
    <property type="match status" value="1"/>
</dbReference>
<dbReference type="PANTHER" id="PTHR43194:SF5">
    <property type="entry name" value="PIMELOYL-[ACYL-CARRIER PROTEIN] METHYL ESTER ESTERASE"/>
    <property type="match status" value="1"/>
</dbReference>
<accession>A0ABU2LMF0</accession>
<dbReference type="InterPro" id="IPR029058">
    <property type="entry name" value="AB_hydrolase_fold"/>
</dbReference>
<name>A0ABU2LMF0_9ACTN</name>
<evidence type="ECO:0000313" key="2">
    <source>
        <dbReference type="EMBL" id="MDT0318766.1"/>
    </source>
</evidence>
<dbReference type="GO" id="GO:0016787">
    <property type="term" value="F:hydrolase activity"/>
    <property type="evidence" value="ECO:0007669"/>
    <property type="project" value="UniProtKB-KW"/>
</dbReference>
<dbReference type="EMBL" id="JAVREM010000008">
    <property type="protein sequence ID" value="MDT0318766.1"/>
    <property type="molecule type" value="Genomic_DNA"/>
</dbReference>
<protein>
    <submittedName>
        <fullName evidence="2">Alpha/beta hydrolase</fullName>
    </submittedName>
</protein>
<dbReference type="InterPro" id="IPR050228">
    <property type="entry name" value="Carboxylesterase_BioH"/>
</dbReference>
<dbReference type="PRINTS" id="PR00111">
    <property type="entry name" value="ABHYDROLASE"/>
</dbReference>
<dbReference type="Gene3D" id="3.40.50.1820">
    <property type="entry name" value="alpha/beta hydrolase"/>
    <property type="match status" value="1"/>
</dbReference>
<evidence type="ECO:0000259" key="1">
    <source>
        <dbReference type="Pfam" id="PF12697"/>
    </source>
</evidence>
<organism evidence="2 3">
    <name type="scientific">Streptomyces millisiae</name>
    <dbReference type="NCBI Taxonomy" id="3075542"/>
    <lineage>
        <taxon>Bacteria</taxon>
        <taxon>Bacillati</taxon>
        <taxon>Actinomycetota</taxon>
        <taxon>Actinomycetes</taxon>
        <taxon>Kitasatosporales</taxon>
        <taxon>Streptomycetaceae</taxon>
        <taxon>Streptomyces</taxon>
    </lineage>
</organism>
<reference evidence="3" key="1">
    <citation type="submission" date="2023-07" db="EMBL/GenBank/DDBJ databases">
        <title>30 novel species of actinomycetes from the DSMZ collection.</title>
        <authorList>
            <person name="Nouioui I."/>
        </authorList>
    </citation>
    <scope>NUCLEOTIDE SEQUENCE [LARGE SCALE GENOMIC DNA]</scope>
    <source>
        <strain evidence="3">DSM 44918</strain>
    </source>
</reference>
<sequence>MVEWRLSGSYRSGSGTVRWERFGESGAEPVVLLHGTPFSSFVWRGVARGLAGRYATYVWDMPGYGVSEKAAGQDLSLAALGEVFAGLLDHWGVTRPRVVAHDSGGAVALGAHLLHGVEYRRLALVDAVTVAPWGSPFFREVGESTDVLARLPAGPHEALLRAYVSTASGPGLRPEVMEALVRPWLGEEGQAAFYRQLAARRRDKEYTDVLERRYERVVVPTLACWGAEDSWVPVERGREFVSRVRGARLHVVPDAGHLTPEDGPAELAAVLATFLAGDDAYQVTGRA</sequence>
<keyword evidence="2" id="KW-0378">Hydrolase</keyword>
<comment type="caution">
    <text evidence="2">The sequence shown here is derived from an EMBL/GenBank/DDBJ whole genome shotgun (WGS) entry which is preliminary data.</text>
</comment>
<dbReference type="SUPFAM" id="SSF53474">
    <property type="entry name" value="alpha/beta-Hydrolases"/>
    <property type="match status" value="1"/>
</dbReference>
<dbReference type="InterPro" id="IPR000073">
    <property type="entry name" value="AB_hydrolase_1"/>
</dbReference>
<dbReference type="Proteomes" id="UP001183420">
    <property type="component" value="Unassembled WGS sequence"/>
</dbReference>
<keyword evidence="3" id="KW-1185">Reference proteome</keyword>
<dbReference type="PANTHER" id="PTHR43194">
    <property type="entry name" value="HYDROLASE ALPHA/BETA FOLD FAMILY"/>
    <property type="match status" value="1"/>
</dbReference>
<evidence type="ECO:0000313" key="3">
    <source>
        <dbReference type="Proteomes" id="UP001183420"/>
    </source>
</evidence>
<proteinExistence type="predicted"/>
<dbReference type="RefSeq" id="WP_311597638.1">
    <property type="nucleotide sequence ID" value="NZ_JAVREM010000008.1"/>
</dbReference>